<name>A0A382L4A1_9ZZZZ</name>
<evidence type="ECO:0008006" key="4">
    <source>
        <dbReference type="Google" id="ProtNLM"/>
    </source>
</evidence>
<dbReference type="PANTHER" id="PTHR11092">
    <property type="entry name" value="SUGAR NUCLEOTIDE EPIMERASE RELATED"/>
    <property type="match status" value="1"/>
</dbReference>
<dbReference type="InterPro" id="IPR013549">
    <property type="entry name" value="DUF1731"/>
</dbReference>
<feature type="domain" description="NAD-dependent epimerase/dehydratase" evidence="1">
    <location>
        <begin position="6"/>
        <end position="236"/>
    </location>
</feature>
<evidence type="ECO:0000259" key="2">
    <source>
        <dbReference type="Pfam" id="PF08338"/>
    </source>
</evidence>
<dbReference type="InterPro" id="IPR001509">
    <property type="entry name" value="Epimerase_deHydtase"/>
</dbReference>
<gene>
    <name evidence="3" type="ORF">METZ01_LOCUS284410</name>
</gene>
<accession>A0A382L4A1</accession>
<dbReference type="NCBIfam" id="TIGR01777">
    <property type="entry name" value="yfcH"/>
    <property type="match status" value="1"/>
</dbReference>
<feature type="domain" description="DUF1731" evidence="2">
    <location>
        <begin position="267"/>
        <end position="314"/>
    </location>
</feature>
<dbReference type="Gene3D" id="3.40.50.720">
    <property type="entry name" value="NAD(P)-binding Rossmann-like Domain"/>
    <property type="match status" value="1"/>
</dbReference>
<evidence type="ECO:0000259" key="1">
    <source>
        <dbReference type="Pfam" id="PF01370"/>
    </source>
</evidence>
<organism evidence="3">
    <name type="scientific">marine metagenome</name>
    <dbReference type="NCBI Taxonomy" id="408172"/>
    <lineage>
        <taxon>unclassified sequences</taxon>
        <taxon>metagenomes</taxon>
        <taxon>ecological metagenomes</taxon>
    </lineage>
</organism>
<proteinExistence type="predicted"/>
<dbReference type="Pfam" id="PF01370">
    <property type="entry name" value="Epimerase"/>
    <property type="match status" value="1"/>
</dbReference>
<evidence type="ECO:0000313" key="3">
    <source>
        <dbReference type="EMBL" id="SVC31556.1"/>
    </source>
</evidence>
<dbReference type="SUPFAM" id="SSF51735">
    <property type="entry name" value="NAD(P)-binding Rossmann-fold domains"/>
    <property type="match status" value="1"/>
</dbReference>
<protein>
    <recommendedName>
        <fullName evidence="4">DUF1731 domain-containing protein</fullName>
    </recommendedName>
</protein>
<sequence length="319" mass="35872">MGKQKIVIPGGGGFIGRHVTRHFAAKGWDVVVLSRQHHEHREGVRFVWWDGANLDAWADELDGAAAVINLAGRTVNCRYGKKNRRQIYESRESSTEVIGEAIVECATPPKVWFNASSATIYRHALDRDMDEATGEIDPVPEGGPRNKWEFSVDVVNRWERALFGAATPNTRRIAMRLSMVFGTGAGGVFEAFRNITRFGLGGTQGPGTQYVSWLHMDDFLQMLDWCLDHGELSGPINMCSPNPMPNREFMRAFREACGVKYGLPASAWMLGIGAFFMRTETELLLKSRRVVPGRLLESGFEFNHPTWPEAAKEIERSWR</sequence>
<dbReference type="EMBL" id="UINC01084685">
    <property type="protein sequence ID" value="SVC31556.1"/>
    <property type="molecule type" value="Genomic_DNA"/>
</dbReference>
<dbReference type="Pfam" id="PF08338">
    <property type="entry name" value="DUF1731"/>
    <property type="match status" value="1"/>
</dbReference>
<reference evidence="3" key="1">
    <citation type="submission" date="2018-05" db="EMBL/GenBank/DDBJ databases">
        <authorList>
            <person name="Lanie J.A."/>
            <person name="Ng W.-L."/>
            <person name="Kazmierczak K.M."/>
            <person name="Andrzejewski T.M."/>
            <person name="Davidsen T.M."/>
            <person name="Wayne K.J."/>
            <person name="Tettelin H."/>
            <person name="Glass J.I."/>
            <person name="Rusch D."/>
            <person name="Podicherti R."/>
            <person name="Tsui H.-C.T."/>
            <person name="Winkler M.E."/>
        </authorList>
    </citation>
    <scope>NUCLEOTIDE SEQUENCE</scope>
</reference>
<dbReference type="AlphaFoldDB" id="A0A382L4A1"/>
<dbReference type="InterPro" id="IPR010099">
    <property type="entry name" value="SDR39U1"/>
</dbReference>
<dbReference type="InterPro" id="IPR036291">
    <property type="entry name" value="NAD(P)-bd_dom_sf"/>
</dbReference>
<feature type="non-terminal residue" evidence="3">
    <location>
        <position position="319"/>
    </location>
</feature>
<dbReference type="PANTHER" id="PTHR11092:SF0">
    <property type="entry name" value="EPIMERASE FAMILY PROTEIN SDR39U1"/>
    <property type="match status" value="1"/>
</dbReference>